<dbReference type="GO" id="GO:0047617">
    <property type="term" value="F:fatty acyl-CoA hydrolase activity"/>
    <property type="evidence" value="ECO:0000318"/>
    <property type="project" value="GO_Central"/>
</dbReference>
<protein>
    <recommendedName>
        <fullName evidence="3">Thioesterase domain-containing protein</fullName>
    </recommendedName>
</protein>
<sequence>MATGAPAKVSPDVPRERVEVMCRFFDNTGVSDPIPPPYAAPDGYSDLLHVSLKADQVRRGKVSCHLSVGPPLLNTYGGLHGGAVAAVAERVAIGCARTVMREDKELFLGELSISYLSAAPENSELVIDASVVRTGRNVTVVEVNFKLKKSEKLAFTARATFFNMPLAKL</sequence>
<evidence type="ECO:0000256" key="2">
    <source>
        <dbReference type="ARBA" id="ARBA00022801"/>
    </source>
</evidence>
<dbReference type="FunCoup" id="A0A059C0D6">
    <property type="interactions" value="32"/>
</dbReference>
<organism evidence="4">
    <name type="scientific">Eucalyptus grandis</name>
    <name type="common">Flooded gum</name>
    <dbReference type="NCBI Taxonomy" id="71139"/>
    <lineage>
        <taxon>Eukaryota</taxon>
        <taxon>Viridiplantae</taxon>
        <taxon>Streptophyta</taxon>
        <taxon>Embryophyta</taxon>
        <taxon>Tracheophyta</taxon>
        <taxon>Spermatophyta</taxon>
        <taxon>Magnoliopsida</taxon>
        <taxon>eudicotyledons</taxon>
        <taxon>Gunneridae</taxon>
        <taxon>Pentapetalae</taxon>
        <taxon>rosids</taxon>
        <taxon>malvids</taxon>
        <taxon>Myrtales</taxon>
        <taxon>Myrtaceae</taxon>
        <taxon>Myrtoideae</taxon>
        <taxon>Eucalypteae</taxon>
        <taxon>Eucalyptus</taxon>
    </lineage>
</organism>
<dbReference type="KEGG" id="egr:104443479"/>
<keyword evidence="2" id="KW-0378">Hydrolase</keyword>
<dbReference type="PANTHER" id="PTHR21660">
    <property type="entry name" value="THIOESTERASE SUPERFAMILY MEMBER-RELATED"/>
    <property type="match status" value="1"/>
</dbReference>
<gene>
    <name evidence="4" type="ORF">EUGRSUZ_E00193</name>
</gene>
<dbReference type="InterPro" id="IPR029069">
    <property type="entry name" value="HotDog_dom_sf"/>
</dbReference>
<reference evidence="4" key="1">
    <citation type="submission" date="2013-07" db="EMBL/GenBank/DDBJ databases">
        <title>The genome of Eucalyptus grandis.</title>
        <authorList>
            <person name="Schmutz J."/>
            <person name="Hayes R."/>
            <person name="Myburg A."/>
            <person name="Tuskan G."/>
            <person name="Grattapaglia D."/>
            <person name="Rokhsar D.S."/>
        </authorList>
    </citation>
    <scope>NUCLEOTIDE SEQUENCE</scope>
    <source>
        <tissue evidence="4">Leaf extractions</tissue>
    </source>
</reference>
<dbReference type="InterPro" id="IPR003736">
    <property type="entry name" value="PAAI_dom"/>
</dbReference>
<dbReference type="Gene3D" id="3.10.129.10">
    <property type="entry name" value="Hotdog Thioesterase"/>
    <property type="match status" value="1"/>
</dbReference>
<dbReference type="PANTHER" id="PTHR21660:SF12">
    <property type="entry name" value="OS07G0462700 PROTEIN"/>
    <property type="match status" value="1"/>
</dbReference>
<proteinExistence type="inferred from homology"/>
<evidence type="ECO:0000259" key="3">
    <source>
        <dbReference type="Pfam" id="PF03061"/>
    </source>
</evidence>
<dbReference type="OMA" id="SREWTQR"/>
<dbReference type="InterPro" id="IPR039298">
    <property type="entry name" value="ACOT13"/>
</dbReference>
<dbReference type="eggNOG" id="KOG3328">
    <property type="taxonomic scope" value="Eukaryota"/>
</dbReference>
<dbReference type="CDD" id="cd03443">
    <property type="entry name" value="PaaI_thioesterase"/>
    <property type="match status" value="1"/>
</dbReference>
<dbReference type="SUPFAM" id="SSF54637">
    <property type="entry name" value="Thioesterase/thiol ester dehydrase-isomerase"/>
    <property type="match status" value="1"/>
</dbReference>
<dbReference type="STRING" id="71139.A0A059C0D6"/>
<accession>A0A059C0D6</accession>
<dbReference type="NCBIfam" id="TIGR00369">
    <property type="entry name" value="unchar_dom_1"/>
    <property type="match status" value="1"/>
</dbReference>
<dbReference type="EMBL" id="KK198757">
    <property type="protein sequence ID" value="KCW71676.1"/>
    <property type="molecule type" value="Genomic_DNA"/>
</dbReference>
<dbReference type="InParanoid" id="A0A059C0D6"/>
<evidence type="ECO:0000256" key="1">
    <source>
        <dbReference type="ARBA" id="ARBA00008324"/>
    </source>
</evidence>
<evidence type="ECO:0000313" key="4">
    <source>
        <dbReference type="EMBL" id="KCW71676.1"/>
    </source>
</evidence>
<comment type="similarity">
    <text evidence="1">Belongs to the thioesterase PaaI family.</text>
</comment>
<feature type="domain" description="Thioesterase" evidence="3">
    <location>
        <begin position="76"/>
        <end position="152"/>
    </location>
</feature>
<name>A0A059C0D6_EUCGR</name>
<dbReference type="InterPro" id="IPR006683">
    <property type="entry name" value="Thioestr_dom"/>
</dbReference>
<dbReference type="Gramene" id="KCW71676">
    <property type="protein sequence ID" value="KCW71676"/>
    <property type="gene ID" value="EUGRSUZ_E00193"/>
</dbReference>
<dbReference type="Pfam" id="PF03061">
    <property type="entry name" value="4HBT"/>
    <property type="match status" value="1"/>
</dbReference>
<dbReference type="AlphaFoldDB" id="A0A059C0D6"/>
<dbReference type="OrthoDB" id="46529at2759"/>